<reference evidence="3" key="2">
    <citation type="submission" date="2025-09" db="UniProtKB">
        <authorList>
            <consortium name="Ensembl"/>
        </authorList>
    </citation>
    <scope>IDENTIFICATION</scope>
</reference>
<organism evidence="3 4">
    <name type="scientific">Neogobius melanostomus</name>
    <name type="common">round goby</name>
    <dbReference type="NCBI Taxonomy" id="47308"/>
    <lineage>
        <taxon>Eukaryota</taxon>
        <taxon>Metazoa</taxon>
        <taxon>Chordata</taxon>
        <taxon>Craniata</taxon>
        <taxon>Vertebrata</taxon>
        <taxon>Euteleostomi</taxon>
        <taxon>Actinopterygii</taxon>
        <taxon>Neopterygii</taxon>
        <taxon>Teleostei</taxon>
        <taxon>Neoteleostei</taxon>
        <taxon>Acanthomorphata</taxon>
        <taxon>Gobiaria</taxon>
        <taxon>Gobiiformes</taxon>
        <taxon>Gobioidei</taxon>
        <taxon>Gobiidae</taxon>
        <taxon>Benthophilinae</taxon>
        <taxon>Neogobiini</taxon>
        <taxon>Neogobius</taxon>
    </lineage>
</organism>
<dbReference type="SUPFAM" id="SSF53098">
    <property type="entry name" value="Ribonuclease H-like"/>
    <property type="match status" value="1"/>
</dbReference>
<dbReference type="FunFam" id="3.30.420.10:FF:000063">
    <property type="entry name" value="Retrovirus-related Pol polyprotein from transposon 297-like Protein"/>
    <property type="match status" value="1"/>
</dbReference>
<dbReference type="Pfam" id="PF00665">
    <property type="entry name" value="rve"/>
    <property type="match status" value="1"/>
</dbReference>
<evidence type="ECO:0000259" key="2">
    <source>
        <dbReference type="PROSITE" id="PS50994"/>
    </source>
</evidence>
<evidence type="ECO:0000256" key="1">
    <source>
        <dbReference type="ARBA" id="ARBA00039658"/>
    </source>
</evidence>
<dbReference type="PANTHER" id="PTHR37984:SF9">
    <property type="entry name" value="INTEGRASE CATALYTIC DOMAIN-CONTAINING PROTEIN"/>
    <property type="match status" value="1"/>
</dbReference>
<dbReference type="GO" id="GO:0015074">
    <property type="term" value="P:DNA integration"/>
    <property type="evidence" value="ECO:0007669"/>
    <property type="project" value="InterPro"/>
</dbReference>
<dbReference type="InterPro" id="IPR050951">
    <property type="entry name" value="Retrovirus_Pol_polyprotein"/>
</dbReference>
<dbReference type="AlphaFoldDB" id="A0A8C6SPN1"/>
<dbReference type="FunFam" id="1.10.340.70:FF:000003">
    <property type="entry name" value="Protein CBG25708"/>
    <property type="match status" value="1"/>
</dbReference>
<evidence type="ECO:0000313" key="4">
    <source>
        <dbReference type="Proteomes" id="UP000694523"/>
    </source>
</evidence>
<dbReference type="Gene3D" id="1.10.340.70">
    <property type="match status" value="1"/>
</dbReference>
<dbReference type="InterPro" id="IPR036397">
    <property type="entry name" value="RNaseH_sf"/>
</dbReference>
<protein>
    <recommendedName>
        <fullName evidence="1">Gypsy retrotransposon integrase-like protein 1</fullName>
    </recommendedName>
</protein>
<dbReference type="Proteomes" id="UP000694523">
    <property type="component" value="Unplaced"/>
</dbReference>
<accession>A0A8C6SPN1</accession>
<dbReference type="PROSITE" id="PS50994">
    <property type="entry name" value="INTEGRASE"/>
    <property type="match status" value="1"/>
</dbReference>
<evidence type="ECO:0000313" key="3">
    <source>
        <dbReference type="Ensembl" id="ENSNMLP00000006812.1"/>
    </source>
</evidence>
<dbReference type="InterPro" id="IPR012337">
    <property type="entry name" value="RNaseH-like_sf"/>
</dbReference>
<dbReference type="InterPro" id="IPR041588">
    <property type="entry name" value="Integrase_H2C2"/>
</dbReference>
<proteinExistence type="predicted"/>
<dbReference type="PANTHER" id="PTHR37984">
    <property type="entry name" value="PROTEIN CBG26694"/>
    <property type="match status" value="1"/>
</dbReference>
<name>A0A8C6SPN1_9GOBI</name>
<feature type="domain" description="Integrase catalytic" evidence="2">
    <location>
        <begin position="220"/>
        <end position="421"/>
    </location>
</feature>
<dbReference type="Gene3D" id="3.30.420.10">
    <property type="entry name" value="Ribonuclease H-like superfamily/Ribonuclease H"/>
    <property type="match status" value="1"/>
</dbReference>
<sequence>MGLLFTLITDHKPLVPLLSTRGLDDLPPRILRFRLRLLRFSFKIVHVPGKTLVTADTLSRAPVEGPPSAADLQLEKEVEVFVDTVVSCLPATDKRLEEIKSTQEKDKLCTKVKDYCLIGWPEKCNIDPDVKIYWQHRMDLNVGHGLLMKGERLVIPPPLRADILQRLHEGHQGISKCRARAKEAVWWPGISAQIGRMVGNCETCQKYRLQNREPLLSTPLPDRPWQKVGMDLFEWLKKQYVLIIDFFSRYIEVAQLKQASAEGTIKAVKEAFARHGTPETVVSDNGPQFSSEQFRQFAKEYQFTHVTSSPRYPQANGEAERAVRTIKDLWKKDNDFNRALLAYRATPLEHGFSPAQLLMGRNLRTALPQLTTKLEPNWPDLQTFRKKDEEGRCEQAKHYNRRHRTRQLSKLTPGQKVWITTEGTTGEVVRPANTPRSYVVETDRGFLRRNRSHLRPTGTLTRS</sequence>
<dbReference type="Pfam" id="PF17921">
    <property type="entry name" value="Integrase_H2C2"/>
    <property type="match status" value="1"/>
</dbReference>
<reference evidence="3" key="1">
    <citation type="submission" date="2025-08" db="UniProtKB">
        <authorList>
            <consortium name="Ensembl"/>
        </authorList>
    </citation>
    <scope>IDENTIFICATION</scope>
</reference>
<keyword evidence="4" id="KW-1185">Reference proteome</keyword>
<dbReference type="Ensembl" id="ENSNMLT00000007770.1">
    <property type="protein sequence ID" value="ENSNMLP00000006812.1"/>
    <property type="gene ID" value="ENSNMLG00000004935.1"/>
</dbReference>
<dbReference type="InterPro" id="IPR001584">
    <property type="entry name" value="Integrase_cat-core"/>
</dbReference>
<dbReference type="GO" id="GO:0003676">
    <property type="term" value="F:nucleic acid binding"/>
    <property type="evidence" value="ECO:0007669"/>
    <property type="project" value="InterPro"/>
</dbReference>